<proteinExistence type="predicted"/>
<dbReference type="Pfam" id="PF14393">
    <property type="entry name" value="DUF4422"/>
    <property type="match status" value="1"/>
</dbReference>
<evidence type="ECO:0000313" key="3">
    <source>
        <dbReference type="Proteomes" id="UP000032279"/>
    </source>
</evidence>
<dbReference type="Proteomes" id="UP000032279">
    <property type="component" value="Unassembled WGS sequence"/>
</dbReference>
<keyword evidence="3" id="KW-1185">Reference proteome</keyword>
<protein>
    <submittedName>
        <fullName evidence="2">Glycosyltransferase</fullName>
    </submittedName>
</protein>
<name>A0A0D1A9U7_9LACO</name>
<dbReference type="OrthoDB" id="9798746at2"/>
<evidence type="ECO:0000313" key="2">
    <source>
        <dbReference type="EMBL" id="KIS03516.1"/>
    </source>
</evidence>
<dbReference type="PATRIC" id="fig|1335616.4.peg.888"/>
<evidence type="ECO:0000259" key="1">
    <source>
        <dbReference type="Pfam" id="PF14393"/>
    </source>
</evidence>
<gene>
    <name evidence="2" type="ORF">WDC_0888</name>
</gene>
<dbReference type="RefSeq" id="WP_044010604.1">
    <property type="nucleotide sequence ID" value="NZ_AWTT01000017.1"/>
</dbReference>
<accession>A0A0D1A9U7</accession>
<comment type="caution">
    <text evidence="2">The sequence shown here is derived from an EMBL/GenBank/DDBJ whole genome shotgun (WGS) entry which is preliminary data.</text>
</comment>
<dbReference type="EMBL" id="AWTT01000017">
    <property type="protein sequence ID" value="KIS03516.1"/>
    <property type="molecule type" value="Genomic_DNA"/>
</dbReference>
<dbReference type="STRING" id="1335616.WDC_0888"/>
<feature type="domain" description="DUF4422" evidence="1">
    <location>
        <begin position="4"/>
        <end position="221"/>
    </location>
</feature>
<dbReference type="AlphaFoldDB" id="A0A0D1A9U7"/>
<dbReference type="InterPro" id="IPR025536">
    <property type="entry name" value="DUF4422"/>
</dbReference>
<reference evidence="2 3" key="1">
    <citation type="submission" date="2013-08" db="EMBL/GenBank/DDBJ databases">
        <title>Lactobacillus wasatchii sp. WDC04, a late gas producing bacteria isolated from aged chedder cheese.</title>
        <authorList>
            <person name="Oberg C.J."/>
            <person name="Culumber M."/>
            <person name="McMahon D.J."/>
            <person name="Broadbent J.R."/>
            <person name="Oberg T.S."/>
            <person name="Ortaki F."/>
        </authorList>
    </citation>
    <scope>NUCLEOTIDE SEQUENCE [LARGE SCALE GENOMIC DNA]</scope>
    <source>
        <strain evidence="2 3">WDC04</strain>
    </source>
</reference>
<organism evidence="2 3">
    <name type="scientific">Paucilactobacillus wasatchensis</name>
    <dbReference type="NCBI Taxonomy" id="1335616"/>
    <lineage>
        <taxon>Bacteria</taxon>
        <taxon>Bacillati</taxon>
        <taxon>Bacillota</taxon>
        <taxon>Bacilli</taxon>
        <taxon>Lactobacillales</taxon>
        <taxon>Lactobacillaceae</taxon>
        <taxon>Paucilactobacillus</taxon>
    </lineage>
</organism>
<keyword evidence="2" id="KW-0808">Transferase</keyword>
<dbReference type="GO" id="GO:0016740">
    <property type="term" value="F:transferase activity"/>
    <property type="evidence" value="ECO:0007669"/>
    <property type="project" value="UniProtKB-KW"/>
</dbReference>
<sequence length="255" mass="30499">MNIKILVAAHKPYKMPKDKQLYLPIYVGQALHPENKIDGYTGDDTGDNISAKNGSFNELTAIYWAWKNLKADAIGLDHYRRYMSLSRKKDINLALNIDQVQELLKNHDIILPKKRNYFIQSNYNHYIHAHHKEPLEVTKQIIEDSFPEYSDSYQKIMERKSAHMFNMFLMKKEKFDAYCQWMFAILFELERRTDISDYSEYEQRVYGFVSELLLDVWLDKNNYDYAEVNYVHMESQHWLKKGFSFLRRIVSKPEN</sequence>